<comment type="catalytic activity">
    <reaction evidence="8 9">
        <text>a 6-O-methyl-2'-deoxyguanosine in DNA + L-cysteinyl-[protein] = S-methyl-L-cysteinyl-[protein] + a 2'-deoxyguanosine in DNA</text>
        <dbReference type="Rhea" id="RHEA:24000"/>
        <dbReference type="Rhea" id="RHEA-COMP:10131"/>
        <dbReference type="Rhea" id="RHEA-COMP:10132"/>
        <dbReference type="Rhea" id="RHEA-COMP:11367"/>
        <dbReference type="Rhea" id="RHEA-COMP:11368"/>
        <dbReference type="ChEBI" id="CHEBI:29950"/>
        <dbReference type="ChEBI" id="CHEBI:82612"/>
        <dbReference type="ChEBI" id="CHEBI:85445"/>
        <dbReference type="ChEBI" id="CHEBI:85448"/>
        <dbReference type="EC" id="2.1.1.63"/>
    </reaction>
</comment>
<dbReference type="InterPro" id="IPR014048">
    <property type="entry name" value="MethylDNA_cys_MeTrfase_DNA-bd"/>
</dbReference>
<feature type="active site" description="Nucleophile; methyl group acceptor" evidence="9">
    <location>
        <position position="118"/>
    </location>
</feature>
<keyword evidence="3 9" id="KW-0963">Cytoplasm</keyword>
<evidence type="ECO:0000256" key="8">
    <source>
        <dbReference type="ARBA" id="ARBA00049348"/>
    </source>
</evidence>
<evidence type="ECO:0000256" key="3">
    <source>
        <dbReference type="ARBA" id="ARBA00022490"/>
    </source>
</evidence>
<dbReference type="GO" id="GO:0003908">
    <property type="term" value="F:methylated-DNA-[protein]-cysteine S-methyltransferase activity"/>
    <property type="evidence" value="ECO:0007669"/>
    <property type="project" value="UniProtKB-UniRule"/>
</dbReference>
<keyword evidence="4 9" id="KW-0489">Methyltransferase</keyword>
<dbReference type="InterPro" id="IPR036217">
    <property type="entry name" value="MethylDNA_cys_MeTrfase_DNAb"/>
</dbReference>
<comment type="subcellular location">
    <subcellularLocation>
        <location evidence="9">Cytoplasm</location>
    </subcellularLocation>
</comment>
<dbReference type="PANTHER" id="PTHR10815">
    <property type="entry name" value="METHYLATED-DNA--PROTEIN-CYSTEINE METHYLTRANSFERASE"/>
    <property type="match status" value="1"/>
</dbReference>
<reference evidence="12 13" key="1">
    <citation type="submission" date="2018-07" db="EMBL/GenBank/DDBJ databases">
        <title>GABA Modulating Bacteria of the Human Gut Microbiota.</title>
        <authorList>
            <person name="Strandwitz P."/>
            <person name="Kim K.H."/>
            <person name="Terekhova D."/>
            <person name="Liu J.K."/>
            <person name="Sharma A."/>
            <person name="Levering J."/>
            <person name="Mcdonald D."/>
            <person name="Dietrich D."/>
            <person name="Ramadhar T.R."/>
            <person name="Lekbua A."/>
            <person name="Mroue N."/>
            <person name="Liston C."/>
            <person name="Stewart E.J."/>
            <person name="Dubin M.J."/>
            <person name="Zengler K."/>
            <person name="Knight R."/>
            <person name="Gilbert J.A."/>
            <person name="Clardy J."/>
            <person name="Lewis K."/>
        </authorList>
    </citation>
    <scope>NUCLEOTIDE SEQUENCE [LARGE SCALE GENOMIC DNA]</scope>
    <source>
        <strain evidence="12 13">KLE1738</strain>
    </source>
</reference>
<dbReference type="GO" id="GO:0006307">
    <property type="term" value="P:DNA alkylation repair"/>
    <property type="evidence" value="ECO:0007669"/>
    <property type="project" value="UniProtKB-UniRule"/>
</dbReference>
<dbReference type="InterPro" id="IPR001497">
    <property type="entry name" value="MethylDNA_cys_MeTrfase_AS"/>
</dbReference>
<dbReference type="PROSITE" id="PS00374">
    <property type="entry name" value="MGMT"/>
    <property type="match status" value="1"/>
</dbReference>
<dbReference type="GO" id="GO:0005737">
    <property type="term" value="C:cytoplasm"/>
    <property type="evidence" value="ECO:0007669"/>
    <property type="project" value="UniProtKB-SubCell"/>
</dbReference>
<evidence type="ECO:0000259" key="11">
    <source>
        <dbReference type="Pfam" id="PF02870"/>
    </source>
</evidence>
<sequence>MEQAVIHSPLGPLTLFAEDDHLTALVYGDYGSYDDLPLFREAKRQLEAYFAGQRQAFSLPLNPDGTAFQRRVWQSLCDIPYGRVISYRELAAQVGSPRAFQAVGQANGRNPLPILIPCHRVIAADGTLGGYSSGVERKRFLLRLEGLSIPESKPPRRVGKRGVRAR</sequence>
<dbReference type="SUPFAM" id="SSF46767">
    <property type="entry name" value="Methylated DNA-protein cysteine methyltransferase, C-terminal domain"/>
    <property type="match status" value="1"/>
</dbReference>
<dbReference type="Proteomes" id="UP000260649">
    <property type="component" value="Unassembled WGS sequence"/>
</dbReference>
<dbReference type="Pfam" id="PF02870">
    <property type="entry name" value="Methyltransf_1N"/>
    <property type="match status" value="1"/>
</dbReference>
<evidence type="ECO:0000256" key="5">
    <source>
        <dbReference type="ARBA" id="ARBA00022679"/>
    </source>
</evidence>
<evidence type="ECO:0000256" key="7">
    <source>
        <dbReference type="ARBA" id="ARBA00023204"/>
    </source>
</evidence>
<organism evidence="12 13">
    <name type="scientific">Evtepia gabavorous</name>
    <dbReference type="NCBI Taxonomy" id="2211183"/>
    <lineage>
        <taxon>Bacteria</taxon>
        <taxon>Bacillati</taxon>
        <taxon>Bacillota</taxon>
        <taxon>Clostridia</taxon>
        <taxon>Eubacteriales</taxon>
        <taxon>Evtepia</taxon>
    </lineage>
</organism>
<accession>A0A3E2B2G6</accession>
<dbReference type="EMBL" id="QQRQ01000015">
    <property type="protein sequence ID" value="RFT06171.1"/>
    <property type="molecule type" value="Genomic_DNA"/>
</dbReference>
<dbReference type="SUPFAM" id="SSF53155">
    <property type="entry name" value="Methylated DNA-protein cysteine methyltransferase domain"/>
    <property type="match status" value="1"/>
</dbReference>
<keyword evidence="6 9" id="KW-0227">DNA damage</keyword>
<name>A0A3E2B2G6_9FIRM</name>
<keyword evidence="7 9" id="KW-0234">DNA repair</keyword>
<keyword evidence="5 9" id="KW-0808">Transferase</keyword>
<dbReference type="CDD" id="cd06445">
    <property type="entry name" value="ATase"/>
    <property type="match status" value="1"/>
</dbReference>
<dbReference type="Gene3D" id="1.10.10.10">
    <property type="entry name" value="Winged helix-like DNA-binding domain superfamily/Winged helix DNA-binding domain"/>
    <property type="match status" value="1"/>
</dbReference>
<keyword evidence="13" id="KW-1185">Reference proteome</keyword>
<dbReference type="NCBIfam" id="TIGR00589">
    <property type="entry name" value="ogt"/>
    <property type="match status" value="1"/>
</dbReference>
<comment type="catalytic activity">
    <reaction evidence="1 9">
        <text>a 4-O-methyl-thymidine in DNA + L-cysteinyl-[protein] = a thymidine in DNA + S-methyl-L-cysteinyl-[protein]</text>
        <dbReference type="Rhea" id="RHEA:53428"/>
        <dbReference type="Rhea" id="RHEA-COMP:10131"/>
        <dbReference type="Rhea" id="RHEA-COMP:10132"/>
        <dbReference type="Rhea" id="RHEA-COMP:13555"/>
        <dbReference type="Rhea" id="RHEA-COMP:13556"/>
        <dbReference type="ChEBI" id="CHEBI:29950"/>
        <dbReference type="ChEBI" id="CHEBI:82612"/>
        <dbReference type="ChEBI" id="CHEBI:137386"/>
        <dbReference type="ChEBI" id="CHEBI:137387"/>
        <dbReference type="EC" id="2.1.1.63"/>
    </reaction>
</comment>
<evidence type="ECO:0000313" key="12">
    <source>
        <dbReference type="EMBL" id="RFT06171.1"/>
    </source>
</evidence>
<feature type="domain" description="Methylguanine DNA methyltransferase ribonuclease-like" evidence="11">
    <location>
        <begin position="4"/>
        <end position="62"/>
    </location>
</feature>
<dbReference type="RefSeq" id="WP_021920866.1">
    <property type="nucleotide sequence ID" value="NZ_CAKXKJ010000001.1"/>
</dbReference>
<evidence type="ECO:0000256" key="4">
    <source>
        <dbReference type="ARBA" id="ARBA00022603"/>
    </source>
</evidence>
<dbReference type="InterPro" id="IPR036388">
    <property type="entry name" value="WH-like_DNA-bd_sf"/>
</dbReference>
<dbReference type="FunFam" id="1.10.10.10:FF:000214">
    <property type="entry name" value="Methylated-DNA--protein-cysteine methyltransferase"/>
    <property type="match status" value="1"/>
</dbReference>
<evidence type="ECO:0000256" key="6">
    <source>
        <dbReference type="ARBA" id="ARBA00022763"/>
    </source>
</evidence>
<dbReference type="HAMAP" id="MF_00772">
    <property type="entry name" value="OGT"/>
    <property type="match status" value="1"/>
</dbReference>
<dbReference type="GeneID" id="97995798"/>
<dbReference type="PANTHER" id="PTHR10815:SF13">
    <property type="entry name" value="METHYLATED-DNA--PROTEIN-CYSTEINE METHYLTRANSFERASE"/>
    <property type="match status" value="1"/>
</dbReference>
<dbReference type="AlphaFoldDB" id="A0A3E2B2G6"/>
<protein>
    <recommendedName>
        <fullName evidence="9">Methylated-DNA--protein-cysteine methyltransferase</fullName>
        <ecNumber evidence="9">2.1.1.63</ecNumber>
    </recommendedName>
    <alternativeName>
        <fullName evidence="9">6-O-methylguanine-DNA methyltransferase</fullName>
        <shortName evidence="9">MGMT</shortName>
    </alternativeName>
    <alternativeName>
        <fullName evidence="9">O-6-methylguanine-DNA-alkyltransferase</fullName>
    </alternativeName>
</protein>
<comment type="miscellaneous">
    <text evidence="9">This enzyme catalyzes only one turnover and therefore is not strictly catalytic. According to one definition, an enzyme is a biocatalyst that acts repeatedly and over many reaction cycles.</text>
</comment>
<evidence type="ECO:0000256" key="1">
    <source>
        <dbReference type="ARBA" id="ARBA00001286"/>
    </source>
</evidence>
<comment type="function">
    <text evidence="9">Involved in the cellular defense against the biological effects of O6-methylguanine (O6-MeG) and O4-methylthymine (O4-MeT) in DNA. Repairs the methylated nucleobase in DNA by stoichiometrically transferring the methyl group to a cysteine residue in the enzyme. This is a suicide reaction: the enzyme is irreversibly inactivated.</text>
</comment>
<dbReference type="InterPro" id="IPR036631">
    <property type="entry name" value="MGMT_N_sf"/>
</dbReference>
<dbReference type="Gene3D" id="3.30.160.70">
    <property type="entry name" value="Methylated DNA-protein cysteine methyltransferase domain"/>
    <property type="match status" value="1"/>
</dbReference>
<comment type="similarity">
    <text evidence="2 9">Belongs to the MGMT family.</text>
</comment>
<dbReference type="InterPro" id="IPR008332">
    <property type="entry name" value="MethylG_MeTrfase_N"/>
</dbReference>
<gene>
    <name evidence="12" type="ORF">DV520_08640</name>
</gene>
<comment type="caution">
    <text evidence="12">The sequence shown here is derived from an EMBL/GenBank/DDBJ whole genome shotgun (WGS) entry which is preliminary data.</text>
</comment>
<feature type="domain" description="Methylated-DNA-[protein]-cysteine S-methyltransferase DNA binding" evidence="10">
    <location>
        <begin position="67"/>
        <end position="146"/>
    </location>
</feature>
<proteinExistence type="inferred from homology"/>
<evidence type="ECO:0000256" key="9">
    <source>
        <dbReference type="HAMAP-Rule" id="MF_00772"/>
    </source>
</evidence>
<dbReference type="EC" id="2.1.1.63" evidence="9"/>
<evidence type="ECO:0000256" key="2">
    <source>
        <dbReference type="ARBA" id="ARBA00008711"/>
    </source>
</evidence>
<dbReference type="InterPro" id="IPR023546">
    <property type="entry name" value="MGMT"/>
</dbReference>
<dbReference type="OrthoDB" id="9802228at2"/>
<dbReference type="GO" id="GO:0032259">
    <property type="term" value="P:methylation"/>
    <property type="evidence" value="ECO:0007669"/>
    <property type="project" value="UniProtKB-KW"/>
</dbReference>
<evidence type="ECO:0000259" key="10">
    <source>
        <dbReference type="Pfam" id="PF01035"/>
    </source>
</evidence>
<evidence type="ECO:0000313" key="13">
    <source>
        <dbReference type="Proteomes" id="UP000260649"/>
    </source>
</evidence>
<dbReference type="Pfam" id="PF01035">
    <property type="entry name" value="DNA_binding_1"/>
    <property type="match status" value="1"/>
</dbReference>